<evidence type="ECO:0000256" key="1">
    <source>
        <dbReference type="ARBA" id="ARBA00006787"/>
    </source>
</evidence>
<evidence type="ECO:0000256" key="2">
    <source>
        <dbReference type="ARBA" id="ARBA00022723"/>
    </source>
</evidence>
<keyword evidence="6" id="KW-1133">Transmembrane helix</keyword>
<evidence type="ECO:0000256" key="6">
    <source>
        <dbReference type="SAM" id="Phobius"/>
    </source>
</evidence>
<keyword evidence="6" id="KW-0812">Transmembrane</keyword>
<comment type="cofactor">
    <cofactor evidence="4">
        <name>Fe(2+)</name>
        <dbReference type="ChEBI" id="CHEBI:29033"/>
    </cofactor>
    <text evidence="4">Binds 1 Fe(2+) ion per subunit.</text>
</comment>
<keyword evidence="2 4" id="KW-0479">Metal-binding</keyword>
<dbReference type="Pfam" id="PF03055">
    <property type="entry name" value="RPE65"/>
    <property type="match status" value="2"/>
</dbReference>
<name>A0A672RSW2_SINGR</name>
<feature type="binding site" evidence="4">
    <location>
        <position position="227"/>
    </location>
    <ligand>
        <name>Fe cation</name>
        <dbReference type="ChEBI" id="CHEBI:24875"/>
        <note>catalytic</note>
    </ligand>
</feature>
<dbReference type="PANTHER" id="PTHR10543">
    <property type="entry name" value="BETA-CAROTENE DIOXYGENASE"/>
    <property type="match status" value="1"/>
</dbReference>
<keyword evidence="6" id="KW-0472">Membrane</keyword>
<protein>
    <submittedName>
        <fullName evidence="7">Beta,beta-carotene 15,15'-dioxygenase-like</fullName>
    </submittedName>
</protein>
<feature type="transmembrane region" description="Helical" evidence="6">
    <location>
        <begin position="93"/>
        <end position="111"/>
    </location>
</feature>
<dbReference type="AlphaFoldDB" id="A0A672RSW2"/>
<reference evidence="7" key="2">
    <citation type="submission" date="2025-09" db="UniProtKB">
        <authorList>
            <consortium name="Ensembl"/>
        </authorList>
    </citation>
    <scope>IDENTIFICATION</scope>
</reference>
<feature type="binding site" evidence="4">
    <location>
        <position position="156"/>
    </location>
    <ligand>
        <name>Fe cation</name>
        <dbReference type="ChEBI" id="CHEBI:24875"/>
        <note>catalytic</note>
    </ligand>
</feature>
<reference evidence="7" key="1">
    <citation type="submission" date="2025-08" db="UniProtKB">
        <authorList>
            <consortium name="Ensembl"/>
        </authorList>
    </citation>
    <scope>IDENTIFICATION</scope>
</reference>
<dbReference type="OMA" id="RVEYTRF"/>
<gene>
    <name evidence="7" type="primary">LOC107562788</name>
</gene>
<dbReference type="Proteomes" id="UP000472262">
    <property type="component" value="Unassembled WGS sequence"/>
</dbReference>
<evidence type="ECO:0000256" key="4">
    <source>
        <dbReference type="PIRSR" id="PIRSR604294-1"/>
    </source>
</evidence>
<dbReference type="Ensembl" id="ENSSGRT00000098065.1">
    <property type="protein sequence ID" value="ENSSGRP00000092131.1"/>
    <property type="gene ID" value="ENSSGRG00000046165.1"/>
</dbReference>
<evidence type="ECO:0000313" key="8">
    <source>
        <dbReference type="Proteomes" id="UP000472262"/>
    </source>
</evidence>
<dbReference type="PANTHER" id="PTHR10543:SF110">
    <property type="entry name" value="BETA-CAROTENE 15,15'-MONOOXYGENASE 1"/>
    <property type="match status" value="1"/>
</dbReference>
<dbReference type="GO" id="GO:0042574">
    <property type="term" value="P:retinal metabolic process"/>
    <property type="evidence" value="ECO:0007669"/>
    <property type="project" value="TreeGrafter"/>
</dbReference>
<feature type="binding site" evidence="4">
    <location>
        <position position="430"/>
    </location>
    <ligand>
        <name>Fe cation</name>
        <dbReference type="ChEBI" id="CHEBI:24875"/>
        <note>catalytic</note>
    </ligand>
</feature>
<comment type="similarity">
    <text evidence="1 5">Belongs to the carotenoid oxygenase family.</text>
</comment>
<dbReference type="GO" id="GO:0003834">
    <property type="term" value="F:beta-carotene 15,15'-dioxygenase activity"/>
    <property type="evidence" value="ECO:0007669"/>
    <property type="project" value="TreeGrafter"/>
</dbReference>
<dbReference type="InParanoid" id="A0A672RSW2"/>
<organism evidence="7 8">
    <name type="scientific">Sinocyclocheilus grahami</name>
    <name type="common">Dianchi golden-line fish</name>
    <name type="synonym">Barbus grahami</name>
    <dbReference type="NCBI Taxonomy" id="75366"/>
    <lineage>
        <taxon>Eukaryota</taxon>
        <taxon>Metazoa</taxon>
        <taxon>Chordata</taxon>
        <taxon>Craniata</taxon>
        <taxon>Vertebrata</taxon>
        <taxon>Euteleostomi</taxon>
        <taxon>Actinopterygii</taxon>
        <taxon>Neopterygii</taxon>
        <taxon>Teleostei</taxon>
        <taxon>Ostariophysi</taxon>
        <taxon>Cypriniformes</taxon>
        <taxon>Cyprinidae</taxon>
        <taxon>Cyprininae</taxon>
        <taxon>Sinocyclocheilus</taxon>
    </lineage>
</organism>
<accession>A0A672RSW2</accession>
<evidence type="ECO:0000313" key="7">
    <source>
        <dbReference type="Ensembl" id="ENSSGRP00000092131.1"/>
    </source>
</evidence>
<dbReference type="InterPro" id="IPR004294">
    <property type="entry name" value="Carotenoid_Oase"/>
</dbReference>
<dbReference type="GO" id="GO:0046872">
    <property type="term" value="F:metal ion binding"/>
    <property type="evidence" value="ECO:0007669"/>
    <property type="project" value="UniProtKB-KW"/>
</dbReference>
<sequence length="438" mass="49503">MQYDYSKNKDEHPEPIKADLKGLIPEWLQGTLIRNGPGLFSLGETRYNHWFDGMALLHSFTIKKGIYFIVIQAFMYAYHICRDAITLPTGDWFFYLDCILFAILCFALPPIDSNLSVLVYLKSLITCGSDGSPPLKSAEVVCTVPCRSLLTPSYYHSFGMTDNYFVFIEQPLKLDVLKMATAYLRGVSWASCMKFHPEDSTLIHLIDRKTKKEVGIKFYTGAMAVYHQVNAFEDDGHVVFDGICYDDNSLYEMFYLDKLKEQMGADTVYCKPKCKRFVLPLSDMGETGEDLVKLKYTTASAVKEKEGKVLCQGEVLCDGVELPRINYNFNGKKYRYSYMCCVDISPVATKIVKFDVETKQKIEWTGGDCFASEPVFIPRPDAVDEDDGVVLTCIINAKPVQGGFLLVLDGKSFKEVARACIDVDFHMDMHGYFIPGSS</sequence>
<evidence type="ECO:0000256" key="3">
    <source>
        <dbReference type="ARBA" id="ARBA00023004"/>
    </source>
</evidence>
<evidence type="ECO:0000256" key="5">
    <source>
        <dbReference type="RuleBase" id="RU003799"/>
    </source>
</evidence>
<dbReference type="GO" id="GO:0016121">
    <property type="term" value="P:carotene catabolic process"/>
    <property type="evidence" value="ECO:0007669"/>
    <property type="project" value="TreeGrafter"/>
</dbReference>
<proteinExistence type="inferred from homology"/>
<dbReference type="GO" id="GO:0010436">
    <property type="term" value="F:carotenoid dioxygenase activity"/>
    <property type="evidence" value="ECO:0007669"/>
    <property type="project" value="TreeGrafter"/>
</dbReference>
<keyword evidence="3 4" id="KW-0408">Iron</keyword>
<keyword evidence="8" id="KW-1185">Reference proteome</keyword>